<dbReference type="AlphaFoldDB" id="G0AAN7"/>
<gene>
    <name evidence="10" type="primary">cysI</name>
    <name evidence="10" type="ordered locus">CFU_3507</name>
</gene>
<dbReference type="PANTHER" id="PTHR11493:SF47">
    <property type="entry name" value="SULFITE REDUCTASE [NADPH] SUBUNIT BETA"/>
    <property type="match status" value="1"/>
</dbReference>
<dbReference type="InterPro" id="IPR005117">
    <property type="entry name" value="NiRdtase/SiRdtase_haem-b_fer"/>
</dbReference>
<reference evidence="10 11" key="2">
    <citation type="journal article" date="2006" name="J. Microbiol. Methods">
        <title>Genomic flank-sequencing of plasposon insertion sites for rapid identification of functional genes.</title>
        <authorList>
            <person name="Leveau J.H."/>
            <person name="Gerards S."/>
            <person name="Fritsche K."/>
            <person name="Zondag G."/>
            <person name="van Veen J.A."/>
        </authorList>
    </citation>
    <scope>NUCLEOTIDE SEQUENCE [LARGE SCALE GENOMIC DNA]</scope>
    <source>
        <strain evidence="10 11">Ter331</strain>
    </source>
</reference>
<keyword evidence="3" id="KW-0004">4Fe-4S</keyword>
<evidence type="ECO:0000313" key="11">
    <source>
        <dbReference type="Proteomes" id="UP000008392"/>
    </source>
</evidence>
<evidence type="ECO:0000256" key="6">
    <source>
        <dbReference type="ARBA" id="ARBA00023004"/>
    </source>
</evidence>
<evidence type="ECO:0000256" key="7">
    <source>
        <dbReference type="ARBA" id="ARBA00023014"/>
    </source>
</evidence>
<dbReference type="PANTHER" id="PTHR11493">
    <property type="entry name" value="SULFITE REDUCTASE [NADPH] SUBUNIT BETA-RELATED"/>
    <property type="match status" value="1"/>
</dbReference>
<feature type="domain" description="Nitrite/sulphite reductase 4Fe-4S" evidence="8">
    <location>
        <begin position="427"/>
        <end position="563"/>
    </location>
</feature>
<keyword evidence="7" id="KW-0411">Iron-sulfur</keyword>
<dbReference type="Pfam" id="PF01077">
    <property type="entry name" value="NIR_SIR"/>
    <property type="match status" value="2"/>
</dbReference>
<comment type="cofactor">
    <cofactor evidence="2">
        <name>[4Fe-4S] cluster</name>
        <dbReference type="ChEBI" id="CHEBI:49883"/>
    </cofactor>
</comment>
<evidence type="ECO:0000259" key="9">
    <source>
        <dbReference type="Pfam" id="PF03460"/>
    </source>
</evidence>
<evidence type="ECO:0000256" key="4">
    <source>
        <dbReference type="ARBA" id="ARBA00022723"/>
    </source>
</evidence>
<evidence type="ECO:0000259" key="8">
    <source>
        <dbReference type="Pfam" id="PF01077"/>
    </source>
</evidence>
<feature type="domain" description="Nitrite/sulphite reductase 4Fe-4S" evidence="8">
    <location>
        <begin position="135"/>
        <end position="287"/>
    </location>
</feature>
<dbReference type="EMBL" id="CP002745">
    <property type="protein sequence ID" value="AEK63331.1"/>
    <property type="molecule type" value="Genomic_DNA"/>
</dbReference>
<accession>G0AAN7</accession>
<dbReference type="Gene3D" id="3.90.480.10">
    <property type="entry name" value="Sulfite Reductase Hemoprotein,Domain 2"/>
    <property type="match status" value="1"/>
</dbReference>
<dbReference type="InterPro" id="IPR045169">
    <property type="entry name" value="NO2/SO3_Rdtase_4Fe4S_prot"/>
</dbReference>
<dbReference type="Pfam" id="PF03460">
    <property type="entry name" value="NIR_SIR_ferr"/>
    <property type="match status" value="2"/>
</dbReference>
<dbReference type="STRING" id="1005048.CFU_3507"/>
<keyword evidence="4" id="KW-0479">Metal-binding</keyword>
<evidence type="ECO:0000313" key="10">
    <source>
        <dbReference type="EMBL" id="AEK63331.1"/>
    </source>
</evidence>
<organism evidence="10 11">
    <name type="scientific">Collimonas fungivorans (strain Ter331)</name>
    <dbReference type="NCBI Taxonomy" id="1005048"/>
    <lineage>
        <taxon>Bacteria</taxon>
        <taxon>Pseudomonadati</taxon>
        <taxon>Pseudomonadota</taxon>
        <taxon>Betaproteobacteria</taxon>
        <taxon>Burkholderiales</taxon>
        <taxon>Oxalobacteraceae</taxon>
        <taxon>Collimonas</taxon>
    </lineage>
</organism>
<feature type="domain" description="Nitrite/Sulfite reductase ferredoxin-like" evidence="9">
    <location>
        <begin position="64"/>
        <end position="125"/>
    </location>
</feature>
<evidence type="ECO:0000256" key="1">
    <source>
        <dbReference type="ARBA" id="ARBA00001929"/>
    </source>
</evidence>
<dbReference type="eggNOG" id="COG0155">
    <property type="taxonomic scope" value="Bacteria"/>
</dbReference>
<dbReference type="Gene3D" id="3.30.413.10">
    <property type="entry name" value="Sulfite Reductase Hemoprotein, domain 1"/>
    <property type="match status" value="2"/>
</dbReference>
<dbReference type="GO" id="GO:0004783">
    <property type="term" value="F:sulfite reductase (NADPH) activity"/>
    <property type="evidence" value="ECO:0007669"/>
    <property type="project" value="UniProtKB-EC"/>
</dbReference>
<comment type="cofactor">
    <cofactor evidence="1">
        <name>siroheme</name>
        <dbReference type="ChEBI" id="CHEBI:60052"/>
    </cofactor>
</comment>
<reference evidence="10 11" key="4">
    <citation type="journal article" date="2010" name="Environ. Microbiol.">
        <title>The bacterial genus Collimonas: mycophagy, weathering and other adaptive solutions to life in oligotrophic soil environments.</title>
        <authorList>
            <person name="Leveau J.H."/>
            <person name="Uroz S."/>
            <person name="de Boer W."/>
        </authorList>
    </citation>
    <scope>NUCLEOTIDE SEQUENCE [LARGE SCALE GENOMIC DNA]</scope>
    <source>
        <strain evidence="10 11">Ter331</strain>
    </source>
</reference>
<dbReference type="GO" id="GO:0046872">
    <property type="term" value="F:metal ion binding"/>
    <property type="evidence" value="ECO:0007669"/>
    <property type="project" value="UniProtKB-KW"/>
</dbReference>
<keyword evidence="11" id="KW-1185">Reference proteome</keyword>
<dbReference type="SUPFAM" id="SSF56014">
    <property type="entry name" value="Nitrite and sulphite reductase 4Fe-4S domain-like"/>
    <property type="match status" value="2"/>
</dbReference>
<dbReference type="HOGENOM" id="CLU_015667_1_0_4"/>
<name>G0AAN7_COLFT</name>
<proteinExistence type="predicted"/>
<dbReference type="KEGG" id="cfu:CFU_3507"/>
<dbReference type="Proteomes" id="UP000008392">
    <property type="component" value="Chromosome"/>
</dbReference>
<dbReference type="InterPro" id="IPR045854">
    <property type="entry name" value="NO2/SO3_Rdtase_4Fe4S_sf"/>
</dbReference>
<dbReference type="GO" id="GO:0051539">
    <property type="term" value="F:4 iron, 4 sulfur cluster binding"/>
    <property type="evidence" value="ECO:0007669"/>
    <property type="project" value="UniProtKB-KW"/>
</dbReference>
<keyword evidence="6" id="KW-0408">Iron</keyword>
<dbReference type="GO" id="GO:0020037">
    <property type="term" value="F:heme binding"/>
    <property type="evidence" value="ECO:0007669"/>
    <property type="project" value="InterPro"/>
</dbReference>
<dbReference type="InterPro" id="IPR036136">
    <property type="entry name" value="Nit/Sulf_reduc_fer-like_dom_sf"/>
</dbReference>
<feature type="domain" description="Nitrite/Sulfite reductase ferredoxin-like" evidence="9">
    <location>
        <begin position="361"/>
        <end position="414"/>
    </location>
</feature>
<dbReference type="SUPFAM" id="SSF55124">
    <property type="entry name" value="Nitrite/Sulfite reductase N-terminal domain-like"/>
    <property type="match status" value="2"/>
</dbReference>
<dbReference type="GO" id="GO:0000103">
    <property type="term" value="P:sulfate assimilation"/>
    <property type="evidence" value="ECO:0007669"/>
    <property type="project" value="TreeGrafter"/>
</dbReference>
<keyword evidence="5 10" id="KW-0560">Oxidoreductase</keyword>
<reference evidence="10 11" key="1">
    <citation type="journal article" date="2004" name="Environ. Microbiol.">
        <title>Phylogeny-function analysis of (meta)genomic libraries: screening for expression of ribosomal RNA genes by large-insert library fluorescent in situ hybridization (LIL-FISH).</title>
        <authorList>
            <person name="Leveau J.H."/>
            <person name="Gerards S."/>
            <person name="de Boer W."/>
            <person name="van Veen J.A."/>
        </authorList>
    </citation>
    <scope>NUCLEOTIDE SEQUENCE [LARGE SCALE GENOMIC DNA]</scope>
    <source>
        <strain evidence="10 11">Ter331</strain>
    </source>
</reference>
<reference evidence="11" key="6">
    <citation type="submission" date="2011-05" db="EMBL/GenBank/DDBJ databases">
        <title>Complete sequence of Collimonas fungivorans Ter331.</title>
        <authorList>
            <person name="Leveau J.H."/>
        </authorList>
    </citation>
    <scope>NUCLEOTIDE SEQUENCE [LARGE SCALE GENOMIC DNA]</scope>
    <source>
        <strain evidence="11">Ter331</strain>
    </source>
</reference>
<dbReference type="GO" id="GO:0050311">
    <property type="term" value="F:sulfite reductase (ferredoxin) activity"/>
    <property type="evidence" value="ECO:0007669"/>
    <property type="project" value="TreeGrafter"/>
</dbReference>
<dbReference type="EC" id="1.8.1.2" evidence="10"/>
<dbReference type="GO" id="GO:0009337">
    <property type="term" value="C:sulfite reductase complex (NADPH)"/>
    <property type="evidence" value="ECO:0007669"/>
    <property type="project" value="TreeGrafter"/>
</dbReference>
<dbReference type="InterPro" id="IPR006067">
    <property type="entry name" value="NO2/SO3_Rdtase_4Fe4S_dom"/>
</dbReference>
<reference evidence="10 11" key="3">
    <citation type="journal article" date="2008" name="FEMS Microbiol. Ecol.">
        <title>Identification and characterization of genes underlying chitinolysis in Collimonas fungivorans Ter331.</title>
        <authorList>
            <person name="Fritsche K."/>
            <person name="de Boer W."/>
            <person name="Gerards S."/>
            <person name="van den Berg M."/>
            <person name="van Veen J.A."/>
            <person name="Leveau J.H."/>
        </authorList>
    </citation>
    <scope>NUCLEOTIDE SEQUENCE [LARGE SCALE GENOMIC DNA]</scope>
    <source>
        <strain evidence="10 11">Ter331</strain>
    </source>
</reference>
<evidence type="ECO:0000256" key="2">
    <source>
        <dbReference type="ARBA" id="ARBA00001966"/>
    </source>
</evidence>
<sequence>MAGSLRYRLQPIRKTKMYRYDQYDHLIVKERVAQYRDQVRRRLADELTEEEFLPLRLQNGLYMQRHAYMLRIAVPYGMLSSPQVRMFAHIARKYDRGYGHLTTRQNIQFNWINLEQSPDILAELATVEMHAIQTSGNCIRNTTSDELAGVAADEIIDPRPYAEMIREWSTFHPEFAFLPRKFKIAISGAEQDRAATAVHDIGLHVVKNAEGEVGFRVLVGGGMGRTPIIGSVIREFLPWQHALTYLEAILRVYNQHGRRDNKYKARIKILVKALSAEEFARQVEAEWLDIKDGPATLTAEELQRIAQYFTPPPYETLPATDAGFEGQKTDNKGFANWLKRNVKAHKVSGYAAVILSVKKTGVPPGDITAAQLDFVADLADQYSFGEVRVTHEQNLVLADVKISELFTVWQAVKAQGLATPNIGLLTDIICCPGGDFCSLANAKSIPIAQAIAEKFDNLDFQHDIGDIELNISGCINACGHHHVGNIGILGVDKDGSEWYQVSIGGAQGNNTSIGKIIGPSFSAQQMPVVIERLLNVYVQQRTEEELFIDTVQRLGIAPFKEFVYASPIPTGYTHGEDACVY</sequence>
<protein>
    <submittedName>
        <fullName evidence="10">Sulfite reductase [NADPH] hemoprotein beta-component</fullName>
        <ecNumber evidence="10">1.8.1.2</ecNumber>
    </submittedName>
</protein>
<reference evidence="10 11" key="5">
    <citation type="journal article" date="2011" name="ISME J.">
        <title>Dual transcriptional profiling of a bacterial/fungal confrontation: Collimonas fungivorans versus Aspergillus niger.</title>
        <authorList>
            <person name="Mela F."/>
            <person name="Fritsche K."/>
            <person name="de Boer W."/>
            <person name="van Veen J.A."/>
            <person name="de Graaff L.H."/>
            <person name="van den Berg M."/>
            <person name="Leveau J.H."/>
        </authorList>
    </citation>
    <scope>NUCLEOTIDE SEQUENCE [LARGE SCALE GENOMIC DNA]</scope>
    <source>
        <strain evidence="10 11">Ter331</strain>
    </source>
</reference>
<evidence type="ECO:0000256" key="5">
    <source>
        <dbReference type="ARBA" id="ARBA00023002"/>
    </source>
</evidence>
<evidence type="ECO:0000256" key="3">
    <source>
        <dbReference type="ARBA" id="ARBA00022485"/>
    </source>
</evidence>